<dbReference type="AlphaFoldDB" id="A0A6J7MKY8"/>
<dbReference type="EMBL" id="CAFBMT010000003">
    <property type="protein sequence ID" value="CAB4917128.1"/>
    <property type="molecule type" value="Genomic_DNA"/>
</dbReference>
<name>A0A6J7MKY8_9ZZZZ</name>
<dbReference type="EMBL" id="CAFBIY010000022">
    <property type="protein sequence ID" value="CAB4847998.1"/>
    <property type="molecule type" value="Genomic_DNA"/>
</dbReference>
<accession>A0A6J7MKY8</accession>
<dbReference type="EMBL" id="CAFBOL010000013">
    <property type="protein sequence ID" value="CAB4980525.1"/>
    <property type="molecule type" value="Genomic_DNA"/>
</dbReference>
<evidence type="ECO:0000256" key="1">
    <source>
        <dbReference type="SAM" id="Phobius"/>
    </source>
</evidence>
<organism evidence="7">
    <name type="scientific">freshwater metagenome</name>
    <dbReference type="NCBI Taxonomy" id="449393"/>
    <lineage>
        <taxon>unclassified sequences</taxon>
        <taxon>metagenomes</taxon>
        <taxon>ecological metagenomes</taxon>
    </lineage>
</organism>
<keyword evidence="1" id="KW-0472">Membrane</keyword>
<evidence type="ECO:0000313" key="7">
    <source>
        <dbReference type="EMBL" id="CAB4980525.1"/>
    </source>
</evidence>
<evidence type="ECO:0000313" key="2">
    <source>
        <dbReference type="EMBL" id="CAB4362787.1"/>
    </source>
</evidence>
<evidence type="ECO:0000313" key="3">
    <source>
        <dbReference type="EMBL" id="CAB4709477.1"/>
    </source>
</evidence>
<dbReference type="EMBL" id="CAFAAV010000003">
    <property type="protein sequence ID" value="CAB4800392.1"/>
    <property type="molecule type" value="Genomic_DNA"/>
</dbReference>
<gene>
    <name evidence="3" type="ORF">UFOPK2656_00571</name>
    <name evidence="4" type="ORF">UFOPK3099_00084</name>
    <name evidence="5" type="ORF">UFOPK3267_00598</name>
    <name evidence="6" type="ORF">UFOPK3651_00609</name>
    <name evidence="7" type="ORF">UFOPK3931_00775</name>
    <name evidence="2" type="ORF">UFOPK4189_00569</name>
</gene>
<dbReference type="EMBL" id="CAEZYF010000003">
    <property type="protein sequence ID" value="CAB4709477.1"/>
    <property type="molecule type" value="Genomic_DNA"/>
</dbReference>
<dbReference type="EMBL" id="CAESGF010000003">
    <property type="protein sequence ID" value="CAB4362787.1"/>
    <property type="molecule type" value="Genomic_DNA"/>
</dbReference>
<sequence length="111" mass="12166">MPGNPFTDPNWAPHLADTIERTVVKVRSVTTDNAVKVSRAIVFGVLVIICVLVAAPLATILFVRFAQVVLSRMTRTDHPTTVWLSYLITGGLMMITGFIMLRLRRSKGAAA</sequence>
<keyword evidence="1" id="KW-1133">Transmembrane helix</keyword>
<feature type="transmembrane region" description="Helical" evidence="1">
    <location>
        <begin position="40"/>
        <end position="63"/>
    </location>
</feature>
<evidence type="ECO:0000313" key="5">
    <source>
        <dbReference type="EMBL" id="CAB4847998.1"/>
    </source>
</evidence>
<proteinExistence type="predicted"/>
<evidence type="ECO:0000313" key="4">
    <source>
        <dbReference type="EMBL" id="CAB4800392.1"/>
    </source>
</evidence>
<protein>
    <submittedName>
        <fullName evidence="7">Unannotated protein</fullName>
    </submittedName>
</protein>
<feature type="transmembrane region" description="Helical" evidence="1">
    <location>
        <begin position="83"/>
        <end position="101"/>
    </location>
</feature>
<reference evidence="7" key="1">
    <citation type="submission" date="2020-05" db="EMBL/GenBank/DDBJ databases">
        <authorList>
            <person name="Chiriac C."/>
            <person name="Salcher M."/>
            <person name="Ghai R."/>
            <person name="Kavagutti S V."/>
        </authorList>
    </citation>
    <scope>NUCLEOTIDE SEQUENCE</scope>
</reference>
<evidence type="ECO:0000313" key="6">
    <source>
        <dbReference type="EMBL" id="CAB4917128.1"/>
    </source>
</evidence>
<keyword evidence="1" id="KW-0812">Transmembrane</keyword>